<protein>
    <submittedName>
        <fullName evidence="1">Uncharacterized protein</fullName>
    </submittedName>
</protein>
<sequence length="7" mass="849">MVEKTIE</sequence>
<evidence type="ECO:0000313" key="1">
    <source>
        <dbReference type="WBParaSite" id="nOo.2.0.1.t07765-RA"/>
    </source>
</evidence>
<organism evidence="1">
    <name type="scientific">Onchocerca ochengi</name>
    <name type="common">Filarial nematode worm</name>
    <dbReference type="NCBI Taxonomy" id="42157"/>
    <lineage>
        <taxon>Eukaryota</taxon>
        <taxon>Metazoa</taxon>
        <taxon>Ecdysozoa</taxon>
        <taxon>Nematoda</taxon>
        <taxon>Chromadorea</taxon>
        <taxon>Rhabditida</taxon>
        <taxon>Spirurina</taxon>
        <taxon>Spiruromorpha</taxon>
        <taxon>Filarioidea</taxon>
        <taxon>Onchocercidae</taxon>
        <taxon>Onchocerca</taxon>
    </lineage>
</organism>
<reference evidence="1" key="1">
    <citation type="submission" date="2019-11" db="UniProtKB">
        <authorList>
            <consortium name="WormBaseParasite"/>
        </authorList>
    </citation>
    <scope>IDENTIFICATION</scope>
</reference>
<accession>A0A5K4SJM4</accession>
<name>A0A5K4SJM4_ONCOC</name>
<proteinExistence type="predicted"/>
<dbReference type="WBParaSite" id="nOo.2.0.1.t07765-RA">
    <property type="protein sequence ID" value="nOo.2.0.1.t07765-RA"/>
    <property type="gene ID" value="nOo.2.0.1.g07765"/>
</dbReference>